<feature type="compositionally biased region" description="Basic and acidic residues" evidence="1">
    <location>
        <begin position="76"/>
        <end position="88"/>
    </location>
</feature>
<reference evidence="2 3" key="1">
    <citation type="submission" date="2020-01" db="EMBL/GenBank/DDBJ databases">
        <authorList>
            <consortium name="DOE Joint Genome Institute"/>
            <person name="Haridas S."/>
            <person name="Albert R."/>
            <person name="Binder M."/>
            <person name="Bloem J."/>
            <person name="Labutti K."/>
            <person name="Salamov A."/>
            <person name="Andreopoulos B."/>
            <person name="Baker S.E."/>
            <person name="Barry K."/>
            <person name="Bills G."/>
            <person name="Bluhm B.H."/>
            <person name="Cannon C."/>
            <person name="Castanera R."/>
            <person name="Culley D.E."/>
            <person name="Daum C."/>
            <person name="Ezra D."/>
            <person name="Gonzalez J.B."/>
            <person name="Henrissat B."/>
            <person name="Kuo A."/>
            <person name="Liang C."/>
            <person name="Lipzen A."/>
            <person name="Lutzoni F."/>
            <person name="Magnuson J."/>
            <person name="Mondo S."/>
            <person name="Nolan M."/>
            <person name="Ohm R."/>
            <person name="Pangilinan J."/>
            <person name="Park H.-J.H."/>
            <person name="Ramirez L."/>
            <person name="Alfaro M."/>
            <person name="Sun H."/>
            <person name="Tritt A."/>
            <person name="Yoshinaga Y."/>
            <person name="Zwiers L.-H.L."/>
            <person name="Turgeon B.G."/>
            <person name="Goodwin S.B."/>
            <person name="Spatafora J.W."/>
            <person name="Crous P.W."/>
            <person name="Grigoriev I.V."/>
        </authorList>
    </citation>
    <scope>NUCLEOTIDE SEQUENCE [LARGE SCALE GENOMIC DNA]</scope>
    <source>
        <strain evidence="2 3">CBS 611.86</strain>
    </source>
</reference>
<accession>A0A7C8MFL0</accession>
<protein>
    <submittedName>
        <fullName evidence="2">Uncharacterized protein</fullName>
    </submittedName>
</protein>
<comment type="caution">
    <text evidence="2">The sequence shown here is derived from an EMBL/GenBank/DDBJ whole genome shotgun (WGS) entry which is preliminary data.</text>
</comment>
<feature type="compositionally biased region" description="Basic residues" evidence="1">
    <location>
        <begin position="1"/>
        <end position="10"/>
    </location>
</feature>
<dbReference type="Proteomes" id="UP000481861">
    <property type="component" value="Unassembled WGS sequence"/>
</dbReference>
<evidence type="ECO:0000313" key="2">
    <source>
        <dbReference type="EMBL" id="KAF2868204.1"/>
    </source>
</evidence>
<sequence>MAKTTNKKKSTLFSSTTGYVLGTGKVVKPRYKPKQDGDNEYELGVGDSRDDGEEEGDGEEEEDGGAKRGKRRKTRATKELQDKIDRNRVKSRLVFEAIVARAETNARNSKTPTEDSTADPDEAPDNQDVANDPQDEPCLIGKPDKHSSKADGEDKGEDDLNYDTGAKAGQAGEEARRRGAAERKRGREDEAETETGMRTVRKRAKVLRSGRIVHEGYRLDEG</sequence>
<feature type="compositionally biased region" description="Polar residues" evidence="1">
    <location>
        <begin position="105"/>
        <end position="115"/>
    </location>
</feature>
<dbReference type="AlphaFoldDB" id="A0A7C8MFL0"/>
<feature type="compositionally biased region" description="Basic and acidic residues" evidence="1">
    <location>
        <begin position="173"/>
        <end position="188"/>
    </location>
</feature>
<name>A0A7C8MFL0_9PLEO</name>
<keyword evidence="3" id="KW-1185">Reference proteome</keyword>
<gene>
    <name evidence="2" type="ORF">BDV95DRAFT_597515</name>
</gene>
<organism evidence="2 3">
    <name type="scientific">Massariosphaeria phaeospora</name>
    <dbReference type="NCBI Taxonomy" id="100035"/>
    <lineage>
        <taxon>Eukaryota</taxon>
        <taxon>Fungi</taxon>
        <taxon>Dikarya</taxon>
        <taxon>Ascomycota</taxon>
        <taxon>Pezizomycotina</taxon>
        <taxon>Dothideomycetes</taxon>
        <taxon>Pleosporomycetidae</taxon>
        <taxon>Pleosporales</taxon>
        <taxon>Pleosporales incertae sedis</taxon>
        <taxon>Massariosphaeria</taxon>
    </lineage>
</organism>
<proteinExistence type="predicted"/>
<feature type="compositionally biased region" description="Basic and acidic residues" evidence="1">
    <location>
        <begin position="142"/>
        <end position="153"/>
    </location>
</feature>
<dbReference type="EMBL" id="JAADJZ010000020">
    <property type="protein sequence ID" value="KAF2868204.1"/>
    <property type="molecule type" value="Genomic_DNA"/>
</dbReference>
<feature type="compositionally biased region" description="Acidic residues" evidence="1">
    <location>
        <begin position="116"/>
        <end position="125"/>
    </location>
</feature>
<feature type="compositionally biased region" description="Acidic residues" evidence="1">
    <location>
        <begin position="50"/>
        <end position="63"/>
    </location>
</feature>
<evidence type="ECO:0000256" key="1">
    <source>
        <dbReference type="SAM" id="MobiDB-lite"/>
    </source>
</evidence>
<evidence type="ECO:0000313" key="3">
    <source>
        <dbReference type="Proteomes" id="UP000481861"/>
    </source>
</evidence>
<feature type="region of interest" description="Disordered" evidence="1">
    <location>
        <begin position="1"/>
        <end position="202"/>
    </location>
</feature>